<dbReference type="SUPFAM" id="SSF103084">
    <property type="entry name" value="Holliday junction resolvase RusA"/>
    <property type="match status" value="1"/>
</dbReference>
<dbReference type="Gene3D" id="3.30.1330.70">
    <property type="entry name" value="Holliday junction resolvase RusA"/>
    <property type="match status" value="1"/>
</dbReference>
<protein>
    <submittedName>
        <fullName evidence="1">RusA family crossover junction endodeoxyribonuclease</fullName>
    </submittedName>
</protein>
<dbReference type="GO" id="GO:0006310">
    <property type="term" value="P:DNA recombination"/>
    <property type="evidence" value="ECO:0007669"/>
    <property type="project" value="InterPro"/>
</dbReference>
<dbReference type="Pfam" id="PF05866">
    <property type="entry name" value="RusA"/>
    <property type="match status" value="1"/>
</dbReference>
<gene>
    <name evidence="1" type="ORF">EYO15_00145</name>
</gene>
<evidence type="ECO:0000313" key="2">
    <source>
        <dbReference type="Proteomes" id="UP000589132"/>
    </source>
</evidence>
<evidence type="ECO:0000313" key="1">
    <source>
        <dbReference type="EMBL" id="HIA97582.1"/>
    </source>
</evidence>
<dbReference type="AlphaFoldDB" id="A0A7J4CYW4"/>
<sequence length="163" mass="18462">MKIIWSHKGTFVPLHSQFVRIKFTLPGKPVAQGRPRFYRKGNFVVATDPKPSKVYKADIAYIAQKAREEAGLDGLFEGPLGIQILAYFPCPKSKWRVKNPRPEEHHSKRPDADNIAKSVKDGLNGVLYHDDGQISELIVRKRIAAQGDGPRIEVELYKMEVLE</sequence>
<name>A0A7J4CYW4_9ARCH</name>
<dbReference type="InterPro" id="IPR008822">
    <property type="entry name" value="Endonuclease_RusA-like"/>
</dbReference>
<dbReference type="InterPro" id="IPR036614">
    <property type="entry name" value="RusA-like_sf"/>
</dbReference>
<dbReference type="Proteomes" id="UP000589132">
    <property type="component" value="Unassembled WGS sequence"/>
</dbReference>
<dbReference type="GO" id="GO:0006281">
    <property type="term" value="P:DNA repair"/>
    <property type="evidence" value="ECO:0007669"/>
    <property type="project" value="InterPro"/>
</dbReference>
<dbReference type="GO" id="GO:0000287">
    <property type="term" value="F:magnesium ion binding"/>
    <property type="evidence" value="ECO:0007669"/>
    <property type="project" value="InterPro"/>
</dbReference>
<proteinExistence type="predicted"/>
<reference evidence="2" key="1">
    <citation type="journal article" date="2019" name="bioRxiv">
        <title>Genome diversification in globally distributed novel marine Proteobacteria is linked to environmental adaptation.</title>
        <authorList>
            <person name="Zhou Z."/>
            <person name="Tran P.Q."/>
            <person name="Kieft K."/>
            <person name="Anantharaman K."/>
        </authorList>
    </citation>
    <scope>NUCLEOTIDE SEQUENCE [LARGE SCALE GENOMIC DNA]</scope>
</reference>
<accession>A0A7J4CYW4</accession>
<dbReference type="EMBL" id="DTTC01000006">
    <property type="protein sequence ID" value="HIA97582.1"/>
    <property type="molecule type" value="Genomic_DNA"/>
</dbReference>
<organism evidence="1 2">
    <name type="scientific">Marine Group III euryarchaeote</name>
    <dbReference type="NCBI Taxonomy" id="2173149"/>
    <lineage>
        <taxon>Archaea</taxon>
        <taxon>Methanobacteriati</taxon>
        <taxon>Thermoplasmatota</taxon>
        <taxon>Thermoplasmata</taxon>
        <taxon>Candidatus Thermoprofundales</taxon>
    </lineage>
</organism>
<comment type="caution">
    <text evidence="1">The sequence shown here is derived from an EMBL/GenBank/DDBJ whole genome shotgun (WGS) entry which is preliminary data.</text>
</comment>